<dbReference type="OrthoDB" id="10009555at2"/>
<name>A0A2T3ITR8_9GAMM</name>
<protein>
    <submittedName>
        <fullName evidence="1">Uncharacterized protein</fullName>
    </submittedName>
</protein>
<gene>
    <name evidence="1" type="ORF">C9I99_21460</name>
</gene>
<dbReference type="RefSeq" id="WP_107350885.1">
    <property type="nucleotide sequence ID" value="NZ_PYMH01000013.1"/>
</dbReference>
<keyword evidence="2" id="KW-1185">Reference proteome</keyword>
<dbReference type="EMBL" id="PYMH01000013">
    <property type="protein sequence ID" value="PSU31754.1"/>
    <property type="molecule type" value="Genomic_DNA"/>
</dbReference>
<evidence type="ECO:0000313" key="2">
    <source>
        <dbReference type="Proteomes" id="UP000241222"/>
    </source>
</evidence>
<sequence>MGIRLGTSYLATTPYSLDDCVLGVADHYASAANEHVATPYIDEAYQALGNVQVFKTEKEARIVLKRHILSRTRTEILANSYALEDLKLELQEFTFELKALDKVKIGESMYHDEVVYYKRKIDSAKSGIEHFKAELSKLRKIRSKKLQIVFPAELA</sequence>
<reference evidence="1 2" key="1">
    <citation type="submission" date="2018-03" db="EMBL/GenBank/DDBJ databases">
        <title>Whole genome sequencing of Histamine producing bacteria.</title>
        <authorList>
            <person name="Butler K."/>
        </authorList>
    </citation>
    <scope>NUCLEOTIDE SEQUENCE [LARGE SCALE GENOMIC DNA]</scope>
    <source>
        <strain evidence="1 2">JCM 13586</strain>
    </source>
</reference>
<proteinExistence type="predicted"/>
<organism evidence="1 2">
    <name type="scientific">Photobacterium lutimaris</name>
    <dbReference type="NCBI Taxonomy" id="388278"/>
    <lineage>
        <taxon>Bacteria</taxon>
        <taxon>Pseudomonadati</taxon>
        <taxon>Pseudomonadota</taxon>
        <taxon>Gammaproteobacteria</taxon>
        <taxon>Vibrionales</taxon>
        <taxon>Vibrionaceae</taxon>
        <taxon>Photobacterium</taxon>
    </lineage>
</organism>
<dbReference type="Proteomes" id="UP000241222">
    <property type="component" value="Unassembled WGS sequence"/>
</dbReference>
<comment type="caution">
    <text evidence="1">The sequence shown here is derived from an EMBL/GenBank/DDBJ whole genome shotgun (WGS) entry which is preliminary data.</text>
</comment>
<accession>A0A2T3ITR8</accession>
<dbReference type="AlphaFoldDB" id="A0A2T3ITR8"/>
<evidence type="ECO:0000313" key="1">
    <source>
        <dbReference type="EMBL" id="PSU31754.1"/>
    </source>
</evidence>